<evidence type="ECO:0000313" key="4">
    <source>
        <dbReference type="Proteomes" id="UP001165367"/>
    </source>
</evidence>
<dbReference type="Pfam" id="PF06580">
    <property type="entry name" value="His_kinase"/>
    <property type="match status" value="1"/>
</dbReference>
<accession>A0ABS9KX78</accession>
<feature type="transmembrane region" description="Helical" evidence="1">
    <location>
        <begin position="34"/>
        <end position="54"/>
    </location>
</feature>
<keyword evidence="1" id="KW-0472">Membrane</keyword>
<dbReference type="PANTHER" id="PTHR34220">
    <property type="entry name" value="SENSOR HISTIDINE KINASE YPDA"/>
    <property type="match status" value="1"/>
</dbReference>
<dbReference type="Proteomes" id="UP001165367">
    <property type="component" value="Unassembled WGS sequence"/>
</dbReference>
<evidence type="ECO:0000313" key="3">
    <source>
        <dbReference type="EMBL" id="MCG2616925.1"/>
    </source>
</evidence>
<comment type="caution">
    <text evidence="3">The sequence shown here is derived from an EMBL/GenBank/DDBJ whole genome shotgun (WGS) entry which is preliminary data.</text>
</comment>
<reference evidence="3" key="1">
    <citation type="submission" date="2022-01" db="EMBL/GenBank/DDBJ databases">
        <authorList>
            <person name="Jo J.-H."/>
            <person name="Im W.-T."/>
        </authorList>
    </citation>
    <scope>NUCLEOTIDE SEQUENCE</scope>
    <source>
        <strain evidence="3">NA20</strain>
    </source>
</reference>
<proteinExistence type="predicted"/>
<keyword evidence="1" id="KW-0812">Transmembrane</keyword>
<feature type="domain" description="Signal transduction histidine kinase internal region" evidence="2">
    <location>
        <begin position="154"/>
        <end position="233"/>
    </location>
</feature>
<protein>
    <submittedName>
        <fullName evidence="3">Histidine kinase</fullName>
    </submittedName>
</protein>
<dbReference type="InterPro" id="IPR036890">
    <property type="entry name" value="HATPase_C_sf"/>
</dbReference>
<keyword evidence="1" id="KW-1133">Transmembrane helix</keyword>
<keyword evidence="4" id="KW-1185">Reference proteome</keyword>
<dbReference type="InterPro" id="IPR050640">
    <property type="entry name" value="Bact_2-comp_sensor_kinase"/>
</dbReference>
<feature type="transmembrane region" description="Helical" evidence="1">
    <location>
        <begin position="5"/>
        <end position="28"/>
    </location>
</feature>
<feature type="transmembrane region" description="Helical" evidence="1">
    <location>
        <begin position="109"/>
        <end position="133"/>
    </location>
</feature>
<keyword evidence="3" id="KW-0808">Transferase</keyword>
<evidence type="ECO:0000256" key="1">
    <source>
        <dbReference type="SAM" id="Phobius"/>
    </source>
</evidence>
<dbReference type="SUPFAM" id="SSF55874">
    <property type="entry name" value="ATPase domain of HSP90 chaperone/DNA topoisomerase II/histidine kinase"/>
    <property type="match status" value="1"/>
</dbReference>
<name>A0ABS9KX78_9BACT</name>
<sequence length="335" mass="38588">MIKDLLLKAIFIPVLGISLPIIAGIVSYERHSSVQMILIAAFFIVTSFLIWMGCTWIHRKLRPLYRPISNPFSKILTVCVVSALYAACTGSLSVITWQKIANESFPEAGMYRFVAACIAAAILFTLLYEILFLSKERELDTKIVDQLDKERSQAELQALTNEMDPHFLFNSLNALNHLIVNEPSLAYAFNNKLAQVYKYFLINRNKELIPLHDELEFIESYVYLLRIRHDDKLHLHTVLTSQTQKVMIPPCSLQILVENAIKHNEFTEENPLHIKVSANENFLYVSNNFKPKPYVVNSTGIGLKNLNSRYRILFQKDIRIERTRENFTVKLPLIT</sequence>
<organism evidence="3 4">
    <name type="scientific">Terrimonas ginsenosidimutans</name>
    <dbReference type="NCBI Taxonomy" id="2908004"/>
    <lineage>
        <taxon>Bacteria</taxon>
        <taxon>Pseudomonadati</taxon>
        <taxon>Bacteroidota</taxon>
        <taxon>Chitinophagia</taxon>
        <taxon>Chitinophagales</taxon>
        <taxon>Chitinophagaceae</taxon>
        <taxon>Terrimonas</taxon>
    </lineage>
</organism>
<evidence type="ECO:0000259" key="2">
    <source>
        <dbReference type="Pfam" id="PF06580"/>
    </source>
</evidence>
<dbReference type="GO" id="GO:0016301">
    <property type="term" value="F:kinase activity"/>
    <property type="evidence" value="ECO:0007669"/>
    <property type="project" value="UniProtKB-KW"/>
</dbReference>
<feature type="transmembrane region" description="Helical" evidence="1">
    <location>
        <begin position="75"/>
        <end position="97"/>
    </location>
</feature>
<gene>
    <name evidence="3" type="ORF">LZZ85_21690</name>
</gene>
<dbReference type="InterPro" id="IPR010559">
    <property type="entry name" value="Sig_transdc_His_kin_internal"/>
</dbReference>
<dbReference type="EMBL" id="JAKLTR010000016">
    <property type="protein sequence ID" value="MCG2616925.1"/>
    <property type="molecule type" value="Genomic_DNA"/>
</dbReference>
<dbReference type="RefSeq" id="WP_237875462.1">
    <property type="nucleotide sequence ID" value="NZ_JAKLTR010000016.1"/>
</dbReference>
<keyword evidence="3" id="KW-0418">Kinase</keyword>
<dbReference type="PANTHER" id="PTHR34220:SF7">
    <property type="entry name" value="SENSOR HISTIDINE KINASE YPDA"/>
    <property type="match status" value="1"/>
</dbReference>